<accession>A0A485MA99</accession>
<gene>
    <name evidence="2" type="ORF">LYPA_23C015252</name>
</gene>
<dbReference type="EMBL" id="CAAGRJ010000168">
    <property type="protein sequence ID" value="VFV17209.1"/>
    <property type="molecule type" value="Genomic_DNA"/>
</dbReference>
<dbReference type="AlphaFoldDB" id="A0A485MA99"/>
<evidence type="ECO:0000313" key="2">
    <source>
        <dbReference type="EMBL" id="VFV17209.1"/>
    </source>
</evidence>
<protein>
    <submittedName>
        <fullName evidence="2">Uncharacterized protein</fullName>
    </submittedName>
</protein>
<sequence length="89" mass="9850">MSEEDVEVVSLRRAEGGARTPGEPPRELEKGHTDVLIHRREAIKKLHQQRIPMRRDRTTITAWSQVPTPSRPTPGSPASAKGHWVGPGA</sequence>
<feature type="region of interest" description="Disordered" evidence="1">
    <location>
        <begin position="1"/>
        <end position="32"/>
    </location>
</feature>
<reference evidence="2 3" key="1">
    <citation type="submission" date="2019-01" db="EMBL/GenBank/DDBJ databases">
        <authorList>
            <person name="Alioto T."/>
            <person name="Alioto T."/>
        </authorList>
    </citation>
    <scope>NUCLEOTIDE SEQUENCE [LARGE SCALE GENOMIC DNA]</scope>
</reference>
<feature type="compositionally biased region" description="Polar residues" evidence="1">
    <location>
        <begin position="59"/>
        <end position="68"/>
    </location>
</feature>
<feature type="region of interest" description="Disordered" evidence="1">
    <location>
        <begin position="48"/>
        <end position="89"/>
    </location>
</feature>
<dbReference type="Proteomes" id="UP000386466">
    <property type="component" value="Unassembled WGS sequence"/>
</dbReference>
<evidence type="ECO:0000313" key="3">
    <source>
        <dbReference type="Proteomes" id="UP000386466"/>
    </source>
</evidence>
<evidence type="ECO:0000256" key="1">
    <source>
        <dbReference type="SAM" id="MobiDB-lite"/>
    </source>
</evidence>
<name>A0A485MA99_LYNPA</name>
<organism evidence="2 3">
    <name type="scientific">Lynx pardinus</name>
    <name type="common">Iberian lynx</name>
    <name type="synonym">Felis pardina</name>
    <dbReference type="NCBI Taxonomy" id="191816"/>
    <lineage>
        <taxon>Eukaryota</taxon>
        <taxon>Metazoa</taxon>
        <taxon>Chordata</taxon>
        <taxon>Craniata</taxon>
        <taxon>Vertebrata</taxon>
        <taxon>Euteleostomi</taxon>
        <taxon>Mammalia</taxon>
        <taxon>Eutheria</taxon>
        <taxon>Laurasiatheria</taxon>
        <taxon>Carnivora</taxon>
        <taxon>Feliformia</taxon>
        <taxon>Felidae</taxon>
        <taxon>Felinae</taxon>
        <taxon>Lynx</taxon>
    </lineage>
</organism>
<proteinExistence type="predicted"/>
<keyword evidence="3" id="KW-1185">Reference proteome</keyword>